<dbReference type="InterPro" id="IPR057271">
    <property type="entry name" value="YagK_YfjJ_C"/>
</dbReference>
<dbReference type="OrthoDB" id="5701642at2"/>
<dbReference type="RefSeq" id="WP_008737025.1">
    <property type="nucleotide sequence ID" value="NZ_CP004387.1"/>
</dbReference>
<protein>
    <submittedName>
        <fullName evidence="2">Prophage protein</fullName>
    </submittedName>
</protein>
<proteinExistence type="predicted"/>
<sequence>MRNNPDLHYARYWRGLPTVAKARRPLITRYLESLCTTLDSAIQEHPRTGIVYLTARQPAIHQFGPDDVAESFTCVLQALINGDLEQRQRKGLSALLCRVRLIYRTEQRRDGEAIYYLAIFINQDVYFPLGGLKGSLDVVSPWWPDQHEAIGSMEERIQKAWASALKVEVAQGAELVRFPLNENESLDARVPPSVWKIFERLSGLAKAGNSGRGYSLESFGFIDGGS</sequence>
<feature type="domain" description="YagK/YfjJ C-terminal" evidence="1">
    <location>
        <begin position="42"/>
        <end position="220"/>
    </location>
</feature>
<dbReference type="Proteomes" id="UP000006764">
    <property type="component" value="Chromosome"/>
</dbReference>
<dbReference type="KEGG" id="apac:S7S_11460"/>
<accession>A0A0B4XK99</accession>
<keyword evidence="3" id="KW-1185">Reference proteome</keyword>
<evidence type="ECO:0000313" key="3">
    <source>
        <dbReference type="Proteomes" id="UP000006764"/>
    </source>
</evidence>
<dbReference type="STRING" id="391936.S7S_11460"/>
<gene>
    <name evidence="2" type="ORF">S7S_11460</name>
</gene>
<evidence type="ECO:0000313" key="2">
    <source>
        <dbReference type="EMBL" id="AJD48704.1"/>
    </source>
</evidence>
<evidence type="ECO:0000259" key="1">
    <source>
        <dbReference type="Pfam" id="PF11726"/>
    </source>
</evidence>
<organism evidence="2 3">
    <name type="scientific">Isoalcanivorax pacificus W11-5</name>
    <dbReference type="NCBI Taxonomy" id="391936"/>
    <lineage>
        <taxon>Bacteria</taxon>
        <taxon>Pseudomonadati</taxon>
        <taxon>Pseudomonadota</taxon>
        <taxon>Gammaproteobacteria</taxon>
        <taxon>Oceanospirillales</taxon>
        <taxon>Alcanivoracaceae</taxon>
        <taxon>Isoalcanivorax</taxon>
    </lineage>
</organism>
<name>A0A0B4XK99_9GAMM</name>
<dbReference type="EMBL" id="CP004387">
    <property type="protein sequence ID" value="AJD48704.1"/>
    <property type="molecule type" value="Genomic_DNA"/>
</dbReference>
<dbReference type="Pfam" id="PF11726">
    <property type="entry name" value="YagK_YfjJ_C"/>
    <property type="match status" value="1"/>
</dbReference>
<reference evidence="2 3" key="1">
    <citation type="journal article" date="2012" name="J. Bacteriol.">
        <title>Genome sequence of an alkane-degrading bacterium, Alcanivorax pacificus type strain W11-5, isolated from deep sea sediment.</title>
        <authorList>
            <person name="Lai Q."/>
            <person name="Shao Z."/>
        </authorList>
    </citation>
    <scope>NUCLEOTIDE SEQUENCE [LARGE SCALE GENOMIC DNA]</scope>
    <source>
        <strain evidence="2 3">W11-5</strain>
    </source>
</reference>
<dbReference type="HOGENOM" id="CLU_1222658_0_0_6"/>
<dbReference type="AlphaFoldDB" id="A0A0B4XK99"/>